<evidence type="ECO:0000256" key="1">
    <source>
        <dbReference type="ARBA" id="ARBA00001231"/>
    </source>
</evidence>
<dbReference type="Gene3D" id="3.20.20.80">
    <property type="entry name" value="Glycosidases"/>
    <property type="match status" value="1"/>
</dbReference>
<dbReference type="InterPro" id="IPR025705">
    <property type="entry name" value="Beta_hexosaminidase_sua/sub"/>
</dbReference>
<keyword evidence="4" id="KW-0378">Hydrolase</keyword>
<dbReference type="Gene3D" id="2.60.120.200">
    <property type="match status" value="1"/>
</dbReference>
<dbReference type="InterPro" id="IPR015882">
    <property type="entry name" value="HEX_bac_N"/>
</dbReference>
<keyword evidence="5" id="KW-0326">Glycosidase</keyword>
<evidence type="ECO:0000313" key="9">
    <source>
        <dbReference type="EMBL" id="ROO85130.1"/>
    </source>
</evidence>
<evidence type="ECO:0000256" key="4">
    <source>
        <dbReference type="ARBA" id="ARBA00022801"/>
    </source>
</evidence>
<dbReference type="EMBL" id="RJKE01000001">
    <property type="protein sequence ID" value="ROO85130.1"/>
    <property type="molecule type" value="Genomic_DNA"/>
</dbReference>
<dbReference type="PANTHER" id="PTHR22600">
    <property type="entry name" value="BETA-HEXOSAMINIDASE"/>
    <property type="match status" value="1"/>
</dbReference>
<dbReference type="OrthoDB" id="9763537at2"/>
<accession>A0A3N1CUZ0</accession>
<dbReference type="GO" id="GO:0005975">
    <property type="term" value="P:carbohydrate metabolic process"/>
    <property type="evidence" value="ECO:0007669"/>
    <property type="project" value="InterPro"/>
</dbReference>
<dbReference type="InterPro" id="IPR000421">
    <property type="entry name" value="FA58C"/>
</dbReference>
<comment type="catalytic activity">
    <reaction evidence="1">
        <text>Hydrolysis of terminal non-reducing N-acetyl-D-hexosamine residues in N-acetyl-beta-D-hexosaminides.</text>
        <dbReference type="EC" id="3.2.1.52"/>
    </reaction>
</comment>
<dbReference type="InterPro" id="IPR006311">
    <property type="entry name" value="TAT_signal"/>
</dbReference>
<protein>
    <recommendedName>
        <fullName evidence="3">beta-N-acetylhexosaminidase</fullName>
        <ecNumber evidence="3">3.2.1.52</ecNumber>
    </recommendedName>
</protein>
<dbReference type="PRINTS" id="PR00738">
    <property type="entry name" value="GLHYDRLASE20"/>
</dbReference>
<comment type="similarity">
    <text evidence="2">Belongs to the glycosyl hydrolase 20 family.</text>
</comment>
<sequence length="860" mass="91551">MSRTPRPSPGRVRLRHVLPALAALVGALLVAPAPALAANAEPALVPSPRSWTGGTGSTVLTTASRIVVDPASSGLVTTGADSELLVERTVAQVAARLGAEITEVTGLALPVVTSATAAAGDVRLALAADAGLGTEGYTLDADGTVTITAPTSTGVYYGGVSLLQMLRLDPAHAAVPNGEIRDVPALAYRAEHFDVSRRYMSVADLQDEIRRMAWHKLNVLQLMFNQANAFRLYSPAYAGLAPTDPGQRYGQADIAAIEAVAAEYHVTVVPEIQNPTKAQPIAVFNGVDRSLSAECGDASTLDFTDPAVGTWFNGLVGTFLPWFSGPYVHLGNDEVPAALATCDYLEAQYTTATPTIADLQEVWIEDLRQTVEAAGKRAMIWTLNTAIRPDTDVLIMNFGATSASAGMRALGYDVIDTAYKTGAYDRFYISPGDYEGKAVPRGDIYAWTPVTDVRNRGQVLAAWGDDLFFSETGYYLDLFDGRRSELAERTWNPDPATATFAQFTAAVTALGTAPGAAARNRPAPTTDAEPVHTYSFETPYVPTTATHFPGGWNLSLADGTGTLHGNGWLYRPVHPAAGYLGNGLGFTAGTTQTLNLGGRSVQAPWTVSAWIRRTADSTNTVLLRDLDYGIKIEEYGSDHKVGLTKYGTGNYPFDYTVPLNTWTHLTLVGTTSGTTLYANGTEVDSLPEVIHLPLGGIGGKRPFSGSVDELAVYRQALTPAQVAALYTGASGGPDLALNRPVTVSSTYRVGVEPGKAVDGDPATRWSSDRTDPQWITVDLGSSRTVSRVRLNWEAAYGKAYEIQVSDDNATWTTLYGTTTGDGAVDDLTGLSGSGRYVRVFGTQRGTVYGYSLWEVNVYGP</sequence>
<organism evidence="9 10">
    <name type="scientific">Actinocorallia herbida</name>
    <dbReference type="NCBI Taxonomy" id="58109"/>
    <lineage>
        <taxon>Bacteria</taxon>
        <taxon>Bacillati</taxon>
        <taxon>Actinomycetota</taxon>
        <taxon>Actinomycetes</taxon>
        <taxon>Streptosporangiales</taxon>
        <taxon>Thermomonosporaceae</taxon>
        <taxon>Actinocorallia</taxon>
    </lineage>
</organism>
<dbReference type="PROSITE" id="PS50022">
    <property type="entry name" value="FA58C_3"/>
    <property type="match status" value="1"/>
</dbReference>
<dbReference type="PANTHER" id="PTHR22600:SF57">
    <property type="entry name" value="BETA-N-ACETYLHEXOSAMINIDASE"/>
    <property type="match status" value="1"/>
</dbReference>
<evidence type="ECO:0000256" key="2">
    <source>
        <dbReference type="ARBA" id="ARBA00006285"/>
    </source>
</evidence>
<dbReference type="Gene3D" id="3.30.379.10">
    <property type="entry name" value="Chitobiase/beta-hexosaminidase domain 2-like"/>
    <property type="match status" value="1"/>
</dbReference>
<evidence type="ECO:0000256" key="3">
    <source>
        <dbReference type="ARBA" id="ARBA00012663"/>
    </source>
</evidence>
<dbReference type="RefSeq" id="WP_123664672.1">
    <property type="nucleotide sequence ID" value="NZ_RJKE01000001.1"/>
</dbReference>
<name>A0A3N1CUZ0_9ACTN</name>
<evidence type="ECO:0000259" key="8">
    <source>
        <dbReference type="PROSITE" id="PS50022"/>
    </source>
</evidence>
<comment type="caution">
    <text evidence="9">The sequence shown here is derived from an EMBL/GenBank/DDBJ whole genome shotgun (WGS) entry which is preliminary data.</text>
</comment>
<dbReference type="GO" id="GO:0030203">
    <property type="term" value="P:glycosaminoglycan metabolic process"/>
    <property type="evidence" value="ECO:0007669"/>
    <property type="project" value="TreeGrafter"/>
</dbReference>
<dbReference type="Pfam" id="PF22633">
    <property type="entry name" value="F5_F8_type_C_2"/>
    <property type="match status" value="1"/>
</dbReference>
<evidence type="ECO:0000256" key="5">
    <source>
        <dbReference type="ARBA" id="ARBA00023295"/>
    </source>
</evidence>
<dbReference type="GO" id="GO:0004563">
    <property type="term" value="F:beta-N-acetylhexosaminidase activity"/>
    <property type="evidence" value="ECO:0007669"/>
    <property type="project" value="UniProtKB-EC"/>
</dbReference>
<dbReference type="SUPFAM" id="SSF51445">
    <property type="entry name" value="(Trans)glycosidases"/>
    <property type="match status" value="1"/>
</dbReference>
<feature type="domain" description="F5/8 type C" evidence="8">
    <location>
        <begin position="722"/>
        <end position="860"/>
    </location>
</feature>
<dbReference type="AlphaFoldDB" id="A0A3N1CUZ0"/>
<feature type="chain" id="PRO_5018170102" description="beta-N-acetylhexosaminidase" evidence="7">
    <location>
        <begin position="38"/>
        <end position="860"/>
    </location>
</feature>
<keyword evidence="10" id="KW-1185">Reference proteome</keyword>
<evidence type="ECO:0000313" key="10">
    <source>
        <dbReference type="Proteomes" id="UP000272400"/>
    </source>
</evidence>
<dbReference type="GO" id="GO:0016020">
    <property type="term" value="C:membrane"/>
    <property type="evidence" value="ECO:0007669"/>
    <property type="project" value="TreeGrafter"/>
</dbReference>
<evidence type="ECO:0000256" key="6">
    <source>
        <dbReference type="PIRSR" id="PIRSR625705-1"/>
    </source>
</evidence>
<gene>
    <name evidence="9" type="ORF">EDD29_2668</name>
</gene>
<dbReference type="SUPFAM" id="SSF49899">
    <property type="entry name" value="Concanavalin A-like lectins/glucanases"/>
    <property type="match status" value="1"/>
</dbReference>
<reference evidence="9 10" key="1">
    <citation type="submission" date="2018-11" db="EMBL/GenBank/DDBJ databases">
        <title>Sequencing the genomes of 1000 actinobacteria strains.</title>
        <authorList>
            <person name="Klenk H.-P."/>
        </authorList>
    </citation>
    <scope>NUCLEOTIDE SEQUENCE [LARGE SCALE GENOMIC DNA]</scope>
    <source>
        <strain evidence="9 10">DSM 44254</strain>
    </source>
</reference>
<dbReference type="EC" id="3.2.1.52" evidence="3"/>
<dbReference type="Pfam" id="PF13385">
    <property type="entry name" value="Laminin_G_3"/>
    <property type="match status" value="1"/>
</dbReference>
<dbReference type="PROSITE" id="PS51318">
    <property type="entry name" value="TAT"/>
    <property type="match status" value="1"/>
</dbReference>
<dbReference type="InterPro" id="IPR008979">
    <property type="entry name" value="Galactose-bd-like_sf"/>
</dbReference>
<feature type="signal peptide" evidence="7">
    <location>
        <begin position="1"/>
        <end position="37"/>
    </location>
</feature>
<dbReference type="InterPro" id="IPR015883">
    <property type="entry name" value="Glyco_hydro_20_cat"/>
</dbReference>
<feature type="active site" description="Proton donor" evidence="6">
    <location>
        <position position="334"/>
    </location>
</feature>
<dbReference type="SUPFAM" id="SSF55545">
    <property type="entry name" value="beta-N-acetylhexosaminidase-like domain"/>
    <property type="match status" value="1"/>
</dbReference>
<keyword evidence="7" id="KW-0732">Signal</keyword>
<dbReference type="Gene3D" id="2.60.120.260">
    <property type="entry name" value="Galactose-binding domain-like"/>
    <property type="match status" value="1"/>
</dbReference>
<dbReference type="Proteomes" id="UP000272400">
    <property type="component" value="Unassembled WGS sequence"/>
</dbReference>
<proteinExistence type="inferred from homology"/>
<dbReference type="SUPFAM" id="SSF49785">
    <property type="entry name" value="Galactose-binding domain-like"/>
    <property type="match status" value="1"/>
</dbReference>
<dbReference type="Pfam" id="PF00728">
    <property type="entry name" value="Glyco_hydro_20"/>
    <property type="match status" value="1"/>
</dbReference>
<dbReference type="InterPro" id="IPR017853">
    <property type="entry name" value="GH"/>
</dbReference>
<dbReference type="Pfam" id="PF02838">
    <property type="entry name" value="Glyco_hydro_20b"/>
    <property type="match status" value="1"/>
</dbReference>
<dbReference type="InterPro" id="IPR029018">
    <property type="entry name" value="Hex-like_dom2"/>
</dbReference>
<evidence type="ECO:0000256" key="7">
    <source>
        <dbReference type="SAM" id="SignalP"/>
    </source>
</evidence>
<dbReference type="InterPro" id="IPR013320">
    <property type="entry name" value="ConA-like_dom_sf"/>
</dbReference>